<feature type="signal peptide" evidence="2">
    <location>
        <begin position="1"/>
        <end position="25"/>
    </location>
</feature>
<dbReference type="EMBL" id="LLXZ01000223">
    <property type="protein sequence ID" value="KRQ93787.1"/>
    <property type="molecule type" value="Genomic_DNA"/>
</dbReference>
<feature type="region of interest" description="Disordered" evidence="1">
    <location>
        <begin position="49"/>
        <end position="101"/>
    </location>
</feature>
<comment type="caution">
    <text evidence="3">The sequence shown here is derived from an EMBL/GenBank/DDBJ whole genome shotgun (WGS) entry which is preliminary data.</text>
</comment>
<feature type="chain" id="PRO_5006441998" description="Porin" evidence="2">
    <location>
        <begin position="26"/>
        <end position="573"/>
    </location>
</feature>
<evidence type="ECO:0008006" key="5">
    <source>
        <dbReference type="Google" id="ProtNLM"/>
    </source>
</evidence>
<feature type="compositionally biased region" description="Low complexity" evidence="1">
    <location>
        <begin position="57"/>
        <end position="89"/>
    </location>
</feature>
<keyword evidence="4" id="KW-1185">Reference proteome</keyword>
<evidence type="ECO:0000256" key="2">
    <source>
        <dbReference type="SAM" id="SignalP"/>
    </source>
</evidence>
<reference evidence="3 4" key="1">
    <citation type="submission" date="2014-03" db="EMBL/GenBank/DDBJ databases">
        <title>Bradyrhizobium valentinum sp. nov., isolated from effective nodules of Lupinus mariae-josephae, a lupine endemic of basic-lime soils in Eastern Spain.</title>
        <authorList>
            <person name="Duran D."/>
            <person name="Rey L."/>
            <person name="Navarro A."/>
            <person name="Busquets A."/>
            <person name="Imperial J."/>
            <person name="Ruiz-Argueso T."/>
        </authorList>
    </citation>
    <scope>NUCLEOTIDE SEQUENCE [LARGE SCALE GENOMIC DNA]</scope>
    <source>
        <strain evidence="3 4">PAC68</strain>
    </source>
</reference>
<proteinExistence type="predicted"/>
<protein>
    <recommendedName>
        <fullName evidence="5">Porin</fullName>
    </recommendedName>
</protein>
<dbReference type="STRING" id="280332.CQ12_34410"/>
<dbReference type="Proteomes" id="UP000050863">
    <property type="component" value="Unassembled WGS sequence"/>
</dbReference>
<name>A0A0R3KE13_9BRAD</name>
<dbReference type="AlphaFoldDB" id="A0A0R3KE13"/>
<evidence type="ECO:0000313" key="4">
    <source>
        <dbReference type="Proteomes" id="UP000050863"/>
    </source>
</evidence>
<accession>A0A0R3KE13</accession>
<evidence type="ECO:0000256" key="1">
    <source>
        <dbReference type="SAM" id="MobiDB-lite"/>
    </source>
</evidence>
<keyword evidence="2" id="KW-0732">Signal</keyword>
<organism evidence="3 4">
    <name type="scientific">Bradyrhizobium jicamae</name>
    <dbReference type="NCBI Taxonomy" id="280332"/>
    <lineage>
        <taxon>Bacteria</taxon>
        <taxon>Pseudomonadati</taxon>
        <taxon>Pseudomonadota</taxon>
        <taxon>Alphaproteobacteria</taxon>
        <taxon>Hyphomicrobiales</taxon>
        <taxon>Nitrobacteraceae</taxon>
        <taxon>Bradyrhizobium</taxon>
    </lineage>
</organism>
<gene>
    <name evidence="3" type="ORF">CQ12_34410</name>
</gene>
<sequence length="573" mass="61833">MYSFAFRAAPALFSLVLLIPSHAAAAENEDIADLKRMLQELKAENRRLSQRLSTLERAPAARRTNPATTHERPTAVATAAAPAPAVAAPPAAPPTLPAPDLSEAAAKRPLGVRVKDLEVVWAAQENATRQIIRDSLSKTGPKINSFLSLSGVVEGVASRTGSFTGPTQENLALGTAELDFDIKLSDWLTGAVVLHFDNGTGAIFPTGNQPVVPTNIAGVGVDRFTLDRTHISVGDLMQFPIAARFGVEVLHFGTSTGVARLDTLSIGTPLTTEVFENRQTAGGLEFAWPTPPRQPPPAPVVVPRVSPLVVAPAVRQLMGWLGYTPLPERPFQPTPVTFPFDPAPFYGSVVTYKGSDSIIPGRTKIDDYNASLGFRTRGHCGVPYDQLKDSLICPWTLDFHVDYSSSVFESRFLRTSYLPFLNQIGQIPGVAASLKTSFGPFAFVGEVNTAIQDARFIDGLGIARSMMPMTWQASIAYQFDWNPWIQEIGAQGDYISLGYSGSKDMAGVSILQNGIPTRIGFVPQHRLFLTGGEWVMDGLKVAVEYSANWDYPVSAGGTGKVAHGWFGLIQLNF</sequence>
<evidence type="ECO:0000313" key="3">
    <source>
        <dbReference type="EMBL" id="KRQ93787.1"/>
    </source>
</evidence>